<dbReference type="PANTHER" id="PTHR10010:SF46">
    <property type="entry name" value="SODIUM-DEPENDENT PHOSPHATE TRANSPORT PROTEIN 2B"/>
    <property type="match status" value="1"/>
</dbReference>
<keyword evidence="3 7" id="KW-0812">Transmembrane</keyword>
<evidence type="ECO:0000256" key="6">
    <source>
        <dbReference type="SAM" id="MobiDB-lite"/>
    </source>
</evidence>
<dbReference type="PANTHER" id="PTHR10010">
    <property type="entry name" value="SOLUTE CARRIER FAMILY 34 SODIUM PHOSPHATE , MEMBER 2-RELATED"/>
    <property type="match status" value="1"/>
</dbReference>
<comment type="subcellular location">
    <subcellularLocation>
        <location evidence="1">Cell membrane</location>
        <topology evidence="1">Multi-pass membrane protein</topology>
    </subcellularLocation>
</comment>
<comment type="caution">
    <text evidence="8">The sequence shown here is derived from an EMBL/GenBank/DDBJ whole genome shotgun (WGS) entry which is preliminary data.</text>
</comment>
<keyword evidence="4 7" id="KW-1133">Transmembrane helix</keyword>
<protein>
    <recommendedName>
        <fullName evidence="10">Na/Pi cotransporter family protein</fullName>
    </recommendedName>
</protein>
<evidence type="ECO:0000256" key="3">
    <source>
        <dbReference type="ARBA" id="ARBA00022692"/>
    </source>
</evidence>
<dbReference type="EMBL" id="WHOR01000490">
    <property type="protein sequence ID" value="NUB23222.1"/>
    <property type="molecule type" value="Genomic_DNA"/>
</dbReference>
<feature type="transmembrane region" description="Helical" evidence="7">
    <location>
        <begin position="124"/>
        <end position="143"/>
    </location>
</feature>
<dbReference type="Proteomes" id="UP000639419">
    <property type="component" value="Unassembled WGS sequence"/>
</dbReference>
<organism evidence="8 9">
    <name type="scientific">Azospirillum formosense</name>
    <dbReference type="NCBI Taxonomy" id="861533"/>
    <lineage>
        <taxon>Bacteria</taxon>
        <taxon>Pseudomonadati</taxon>
        <taxon>Pseudomonadota</taxon>
        <taxon>Alphaproteobacteria</taxon>
        <taxon>Rhodospirillales</taxon>
        <taxon>Azospirillaceae</taxon>
        <taxon>Azospirillum</taxon>
    </lineage>
</organism>
<feature type="transmembrane region" description="Helical" evidence="7">
    <location>
        <begin position="37"/>
        <end position="59"/>
    </location>
</feature>
<proteinExistence type="predicted"/>
<dbReference type="InterPro" id="IPR003841">
    <property type="entry name" value="Na/Pi_transpt"/>
</dbReference>
<evidence type="ECO:0000256" key="1">
    <source>
        <dbReference type="ARBA" id="ARBA00004651"/>
    </source>
</evidence>
<evidence type="ECO:0008006" key="10">
    <source>
        <dbReference type="Google" id="ProtNLM"/>
    </source>
</evidence>
<feature type="transmembrane region" description="Helical" evidence="7">
    <location>
        <begin position="96"/>
        <end position="112"/>
    </location>
</feature>
<feature type="region of interest" description="Disordered" evidence="6">
    <location>
        <begin position="209"/>
        <end position="230"/>
    </location>
</feature>
<keyword evidence="9" id="KW-1185">Reference proteome</keyword>
<keyword evidence="2" id="KW-1003">Cell membrane</keyword>
<gene>
    <name evidence="8" type="ORF">GBZ26_29345</name>
</gene>
<evidence type="ECO:0000256" key="7">
    <source>
        <dbReference type="SAM" id="Phobius"/>
    </source>
</evidence>
<dbReference type="RefSeq" id="WP_174441794.1">
    <property type="nucleotide sequence ID" value="NZ_WHOR01000490.1"/>
</dbReference>
<reference evidence="8 9" key="1">
    <citation type="submission" date="2019-10" db="EMBL/GenBank/DDBJ databases">
        <title>Genome sequence of Azospirillum formosense CC-Nfb-7.</title>
        <authorList>
            <person name="Ambrosini A."/>
            <person name="Sant'Anna F.H."/>
            <person name="Cassan F.D."/>
            <person name="Souza E.M."/>
            <person name="Passaglia L.M.P."/>
        </authorList>
    </citation>
    <scope>NUCLEOTIDE SEQUENCE [LARGE SCALE GENOMIC DNA]</scope>
    <source>
        <strain evidence="8 9">CC-NFb-7</strain>
    </source>
</reference>
<name>A0ABX2L8F8_9PROT</name>
<evidence type="ECO:0000313" key="9">
    <source>
        <dbReference type="Proteomes" id="UP000639419"/>
    </source>
</evidence>
<feature type="transmembrane region" description="Helical" evidence="7">
    <location>
        <begin position="163"/>
        <end position="186"/>
    </location>
</feature>
<evidence type="ECO:0000256" key="4">
    <source>
        <dbReference type="ARBA" id="ARBA00022989"/>
    </source>
</evidence>
<evidence type="ECO:0000313" key="8">
    <source>
        <dbReference type="EMBL" id="NUB23222.1"/>
    </source>
</evidence>
<sequence length="267" mass="26595">MALLLWALRLVRTGVFRWGGAAVRRWVGYGTRNRLAAFLAGVAATIAVQSSTATALMTASMAGQGFMTTSMALAVMLGADVGTSLVARLLAVDLHWLSPSLLLIGGALHALGGEHRGRRALARILVGIGLMLLALKLLGAATLPVRESVLVQAMLEALGGEPLFALIVAAALTAAVHSSLATVMLAGSLAGAGGIGAAEGGGRGPGGHLGGAGAGLAGTPGGGGGGGGGAPGRVSGLSRIRVSAPTGLRRLSCAVLWLKTRHKRQSR</sequence>
<dbReference type="NCBIfam" id="NF037997">
    <property type="entry name" value="Na_Pi_symport"/>
    <property type="match status" value="1"/>
</dbReference>
<evidence type="ECO:0000256" key="2">
    <source>
        <dbReference type="ARBA" id="ARBA00022475"/>
    </source>
</evidence>
<evidence type="ECO:0000256" key="5">
    <source>
        <dbReference type="ARBA" id="ARBA00023136"/>
    </source>
</evidence>
<dbReference type="Pfam" id="PF02690">
    <property type="entry name" value="Na_Pi_cotrans"/>
    <property type="match status" value="1"/>
</dbReference>
<keyword evidence="5 7" id="KW-0472">Membrane</keyword>
<accession>A0ABX2L8F8</accession>